<protein>
    <submittedName>
        <fullName evidence="2">Uncharacterized protein</fullName>
    </submittedName>
</protein>
<dbReference type="HOGENOM" id="CLU_063294_1_0_1"/>
<feature type="compositionally biased region" description="Basic and acidic residues" evidence="1">
    <location>
        <begin position="170"/>
        <end position="185"/>
    </location>
</feature>
<dbReference type="FunCoup" id="H2AYX3">
    <property type="interactions" value="86"/>
</dbReference>
<dbReference type="OrthoDB" id="4096434at2759"/>
<sequence length="314" mass="36515">MFSQNFEEINFFENESVLNTVNDFTINQLDSQNLNDQCDFTSALQYPIHSIDIGVQFQDFDLSVKSKPNDYNNFEFVQPHSYTNQVASPSLSNTKSEVSFSSTSSLSSVFNNNDSPISDINLNPNIQFKTAFNSMESNEFFIPSQIEKVLSNTPDNNADQNRETFTVEMFESRSKRSHKLKNESTKRRKSRKTSLSYSGNSLGKKVSDSRLSAQGLAEVLKLDTPQEALKRERYILDIFQNELHYPLGYKTWIRDTDKVERAELIEKLYDRVKSKYPEYDHNILETIIRRATYYMMQSRLRRERRAKVKSVDSD</sequence>
<dbReference type="AlphaFoldDB" id="H2AYX3"/>
<keyword evidence="3" id="KW-1185">Reference proteome</keyword>
<dbReference type="Proteomes" id="UP000005220">
    <property type="component" value="Chromosome 8"/>
</dbReference>
<accession>H2AYX3</accession>
<name>H2AYX3_KAZAF</name>
<feature type="region of interest" description="Disordered" evidence="1">
    <location>
        <begin position="170"/>
        <end position="206"/>
    </location>
</feature>
<reference evidence="2 3" key="1">
    <citation type="journal article" date="2011" name="Proc. Natl. Acad. Sci. U.S.A.">
        <title>Evolutionary erosion of yeast sex chromosomes by mating-type switching accidents.</title>
        <authorList>
            <person name="Gordon J.L."/>
            <person name="Armisen D."/>
            <person name="Proux-Wera E."/>
            <person name="Oheigeartaigh S.S."/>
            <person name="Byrne K.P."/>
            <person name="Wolfe K.H."/>
        </authorList>
    </citation>
    <scope>NUCLEOTIDE SEQUENCE [LARGE SCALE GENOMIC DNA]</scope>
    <source>
        <strain evidence="3">ATCC 22294 / BCRC 22015 / CBS 2517 / CECT 1963 / NBRC 1671 / NRRL Y-8276</strain>
    </source>
</reference>
<organism evidence="2 3">
    <name type="scientific">Kazachstania africana (strain ATCC 22294 / BCRC 22015 / CBS 2517 / CECT 1963 / NBRC 1671 / NRRL Y-8276)</name>
    <name type="common">Yeast</name>
    <name type="synonym">Kluyveromyces africanus</name>
    <dbReference type="NCBI Taxonomy" id="1071382"/>
    <lineage>
        <taxon>Eukaryota</taxon>
        <taxon>Fungi</taxon>
        <taxon>Dikarya</taxon>
        <taxon>Ascomycota</taxon>
        <taxon>Saccharomycotina</taxon>
        <taxon>Saccharomycetes</taxon>
        <taxon>Saccharomycetales</taxon>
        <taxon>Saccharomycetaceae</taxon>
        <taxon>Kazachstania</taxon>
    </lineage>
</organism>
<dbReference type="InParanoid" id="H2AYX3"/>
<dbReference type="EMBL" id="HE650828">
    <property type="protein sequence ID" value="CCF59529.1"/>
    <property type="molecule type" value="Genomic_DNA"/>
</dbReference>
<evidence type="ECO:0000256" key="1">
    <source>
        <dbReference type="SAM" id="MobiDB-lite"/>
    </source>
</evidence>
<dbReference type="RefSeq" id="XP_003958664.1">
    <property type="nucleotide sequence ID" value="XM_003958615.1"/>
</dbReference>
<proteinExistence type="predicted"/>
<dbReference type="KEGG" id="kaf:KAFR_0H01190"/>
<dbReference type="eggNOG" id="ENOG502S1A5">
    <property type="taxonomic scope" value="Eukaryota"/>
</dbReference>
<evidence type="ECO:0000313" key="2">
    <source>
        <dbReference type="EMBL" id="CCF59529.1"/>
    </source>
</evidence>
<evidence type="ECO:0000313" key="3">
    <source>
        <dbReference type="Proteomes" id="UP000005220"/>
    </source>
</evidence>
<dbReference type="GeneID" id="13887526"/>
<gene>
    <name evidence="2" type="primary">KAFR0H01190</name>
    <name evidence="2" type="ORF">KAFR_0H01190</name>
</gene>